<evidence type="ECO:0000256" key="1">
    <source>
        <dbReference type="SAM" id="SignalP"/>
    </source>
</evidence>
<comment type="caution">
    <text evidence="2">The sequence shown here is derived from an EMBL/GenBank/DDBJ whole genome shotgun (WGS) entry which is preliminary data.</text>
</comment>
<dbReference type="InterPro" id="IPR013320">
    <property type="entry name" value="ConA-like_dom_sf"/>
</dbReference>
<dbReference type="Gene3D" id="2.60.120.200">
    <property type="match status" value="1"/>
</dbReference>
<protein>
    <recommendedName>
        <fullName evidence="4">Secreted protein</fullName>
    </recommendedName>
</protein>
<dbReference type="RefSeq" id="WP_203761722.1">
    <property type="nucleotide sequence ID" value="NZ_BAAABO010000027.1"/>
</dbReference>
<gene>
    <name evidence="2" type="ORF">Ade02nite_24510</name>
</gene>
<feature type="signal peptide" evidence="1">
    <location>
        <begin position="1"/>
        <end position="30"/>
    </location>
</feature>
<name>A0ABQ3Y1F0_9ACTN</name>
<dbReference type="EMBL" id="BOMI01000038">
    <property type="protein sequence ID" value="GID73810.1"/>
    <property type="molecule type" value="Genomic_DNA"/>
</dbReference>
<keyword evidence="1" id="KW-0732">Signal</keyword>
<sequence length="271" mass="28180">MTIARTTIGAVSAVVLAAATAVATAQPASAAPPPGQLELRYLGEFAGPALVADSSGNGLHGTVLTGGGGAVTSVEEGGNHFLRFPGGSCTTAPCPQALIRPASTVTLAPGDEGEGRFVHSADIRLTEPPPAEAGMNVFQFGAAAAGISQWKLQVDYGRPSCRWSDGTNFVLLPAGPEGFTFTVGRWYRVSCVRLSPVLFQIRVDDPVTGRQVLPPAQRTGPLEDILPSGNVVIGAKRVNAAQSDVDTDQFHGDLDNVEFGRRILPPDDRGL</sequence>
<accession>A0ABQ3Y1F0</accession>
<dbReference type="Proteomes" id="UP000609879">
    <property type="component" value="Unassembled WGS sequence"/>
</dbReference>
<organism evidence="2 3">
    <name type="scientific">Paractinoplanes deccanensis</name>
    <dbReference type="NCBI Taxonomy" id="113561"/>
    <lineage>
        <taxon>Bacteria</taxon>
        <taxon>Bacillati</taxon>
        <taxon>Actinomycetota</taxon>
        <taxon>Actinomycetes</taxon>
        <taxon>Micromonosporales</taxon>
        <taxon>Micromonosporaceae</taxon>
        <taxon>Paractinoplanes</taxon>
    </lineage>
</organism>
<proteinExistence type="predicted"/>
<evidence type="ECO:0000313" key="3">
    <source>
        <dbReference type="Proteomes" id="UP000609879"/>
    </source>
</evidence>
<feature type="chain" id="PRO_5045906588" description="Secreted protein" evidence="1">
    <location>
        <begin position="31"/>
        <end position="271"/>
    </location>
</feature>
<dbReference type="SUPFAM" id="SSF49899">
    <property type="entry name" value="Concanavalin A-like lectins/glucanases"/>
    <property type="match status" value="1"/>
</dbReference>
<evidence type="ECO:0008006" key="4">
    <source>
        <dbReference type="Google" id="ProtNLM"/>
    </source>
</evidence>
<keyword evidence="3" id="KW-1185">Reference proteome</keyword>
<reference evidence="2 3" key="1">
    <citation type="submission" date="2021-01" db="EMBL/GenBank/DDBJ databases">
        <title>Whole genome shotgun sequence of Actinoplanes deccanensis NBRC 13994.</title>
        <authorList>
            <person name="Komaki H."/>
            <person name="Tamura T."/>
        </authorList>
    </citation>
    <scope>NUCLEOTIDE SEQUENCE [LARGE SCALE GENOMIC DNA]</scope>
    <source>
        <strain evidence="2 3">NBRC 13994</strain>
    </source>
</reference>
<evidence type="ECO:0000313" key="2">
    <source>
        <dbReference type="EMBL" id="GID73810.1"/>
    </source>
</evidence>